<dbReference type="SUPFAM" id="SSF53474">
    <property type="entry name" value="alpha/beta-Hydrolases"/>
    <property type="match status" value="1"/>
</dbReference>
<sequence>MNQLKIGDFEINYIYEDQFDNRPLVLFLHGFDDSLRTFTRLFNAKEYRSAAIDFPGCSKSISHKSDIKIEDFQHVALSFVDTVLKDEKQIYLVSHSLGSASALYCLKNSLKVKHAILLSPFNFLLVDSFLNYENLKKWLLPNNLEEAKESYINLFYKIPQASQNNLEKIASNILNRQPLRRKYFAKMVNEEILNEFYLHSYIREFFNQNRYTIITGLNDNYVTLDSLENIQQNYFDIPIVCIPNAGHALVYEAEDIVKNSIIKIINDTNKDVYEKI</sequence>
<dbReference type="EMBL" id="JAZDWZ010000004">
    <property type="protein sequence ID" value="MEE3928249.1"/>
    <property type="molecule type" value="Genomic_DNA"/>
</dbReference>
<reference evidence="3" key="1">
    <citation type="submission" date="2024-01" db="EMBL/GenBank/DDBJ databases">
        <title>Genome sequence of Mycoplasma ciconiae type strain DSM 25251.</title>
        <authorList>
            <person name="Spergser J."/>
        </authorList>
    </citation>
    <scope>NUCLEOTIDE SEQUENCE [LARGE SCALE GENOMIC DNA]</scope>
    <source>
        <strain evidence="3">DSM 25251</strain>
    </source>
</reference>
<dbReference type="InterPro" id="IPR029058">
    <property type="entry name" value="AB_hydrolase_fold"/>
</dbReference>
<feature type="domain" description="AB hydrolase-1" evidence="2">
    <location>
        <begin position="25"/>
        <end position="255"/>
    </location>
</feature>
<comment type="caution">
    <text evidence="3">The sequence shown here is derived from an EMBL/GenBank/DDBJ whole genome shotgun (WGS) entry which is preliminary data.</text>
</comment>
<keyword evidence="4" id="KW-1185">Reference proteome</keyword>
<evidence type="ECO:0000259" key="2">
    <source>
        <dbReference type="Pfam" id="PF12697"/>
    </source>
</evidence>
<evidence type="ECO:0000313" key="4">
    <source>
        <dbReference type="Proteomes" id="UP001344817"/>
    </source>
</evidence>
<dbReference type="Gene3D" id="3.40.50.1820">
    <property type="entry name" value="alpha/beta hydrolase"/>
    <property type="match status" value="1"/>
</dbReference>
<keyword evidence="3" id="KW-0378">Hydrolase</keyword>
<organism evidence="3 4">
    <name type="scientific">Mycoplasmopsis ciconiae</name>
    <dbReference type="NCBI Taxonomy" id="561067"/>
    <lineage>
        <taxon>Bacteria</taxon>
        <taxon>Bacillati</taxon>
        <taxon>Mycoplasmatota</taxon>
        <taxon>Mycoplasmoidales</taxon>
        <taxon>Metamycoplasmataceae</taxon>
        <taxon>Mycoplasmopsis</taxon>
    </lineage>
</organism>
<dbReference type="InterPro" id="IPR050266">
    <property type="entry name" value="AB_hydrolase_sf"/>
</dbReference>
<accession>A0ABU7ML50</accession>
<dbReference type="PANTHER" id="PTHR43798:SF5">
    <property type="entry name" value="MONOACYLGLYCEROL LIPASE ABHD6"/>
    <property type="match status" value="1"/>
</dbReference>
<dbReference type="Pfam" id="PF12697">
    <property type="entry name" value="Abhydrolase_6"/>
    <property type="match status" value="1"/>
</dbReference>
<dbReference type="Proteomes" id="UP001344817">
    <property type="component" value="Unassembled WGS sequence"/>
</dbReference>
<protein>
    <submittedName>
        <fullName evidence="3">Alpha/beta fold hydrolase</fullName>
    </submittedName>
</protein>
<evidence type="ECO:0000313" key="3">
    <source>
        <dbReference type="EMBL" id="MEE3928249.1"/>
    </source>
</evidence>
<comment type="similarity">
    <text evidence="1">Belongs to the lipase/esterase LIP3/BchO family.</text>
</comment>
<evidence type="ECO:0000256" key="1">
    <source>
        <dbReference type="ARBA" id="ARBA00006989"/>
    </source>
</evidence>
<dbReference type="RefSeq" id="WP_330500663.1">
    <property type="nucleotide sequence ID" value="NZ_JAZDWZ010000004.1"/>
</dbReference>
<gene>
    <name evidence="3" type="ORF">V2E24_01490</name>
</gene>
<dbReference type="InterPro" id="IPR000073">
    <property type="entry name" value="AB_hydrolase_1"/>
</dbReference>
<proteinExistence type="inferred from homology"/>
<dbReference type="PANTHER" id="PTHR43798">
    <property type="entry name" value="MONOACYLGLYCEROL LIPASE"/>
    <property type="match status" value="1"/>
</dbReference>
<name>A0ABU7ML50_9BACT</name>
<dbReference type="GO" id="GO:0016787">
    <property type="term" value="F:hydrolase activity"/>
    <property type="evidence" value="ECO:0007669"/>
    <property type="project" value="UniProtKB-KW"/>
</dbReference>